<feature type="region of interest" description="Disordered" evidence="7">
    <location>
        <begin position="1"/>
        <end position="132"/>
    </location>
</feature>
<dbReference type="CDD" id="cd05123">
    <property type="entry name" value="STKc_AGC"/>
    <property type="match status" value="1"/>
</dbReference>
<dbReference type="PROSITE" id="PS51285">
    <property type="entry name" value="AGC_KINASE_CTER"/>
    <property type="match status" value="1"/>
</dbReference>
<evidence type="ECO:0000256" key="4">
    <source>
        <dbReference type="ARBA" id="ARBA00022741"/>
    </source>
</evidence>
<feature type="domain" description="Protein kinase" evidence="8">
    <location>
        <begin position="229"/>
        <end position="489"/>
    </location>
</feature>
<organism evidence="10 11">
    <name type="scientific">Rhizodiscina lignyota</name>
    <dbReference type="NCBI Taxonomy" id="1504668"/>
    <lineage>
        <taxon>Eukaryota</taxon>
        <taxon>Fungi</taxon>
        <taxon>Dikarya</taxon>
        <taxon>Ascomycota</taxon>
        <taxon>Pezizomycotina</taxon>
        <taxon>Dothideomycetes</taxon>
        <taxon>Pleosporomycetidae</taxon>
        <taxon>Aulographales</taxon>
        <taxon>Rhizodiscinaceae</taxon>
        <taxon>Rhizodiscina</taxon>
    </lineage>
</organism>
<dbReference type="GO" id="GO:0004674">
    <property type="term" value="F:protein serine/threonine kinase activity"/>
    <property type="evidence" value="ECO:0007669"/>
    <property type="project" value="UniProtKB-KW"/>
</dbReference>
<name>A0A9P4I8T1_9PEZI</name>
<evidence type="ECO:0000313" key="10">
    <source>
        <dbReference type="EMBL" id="KAF2097130.1"/>
    </source>
</evidence>
<dbReference type="Gene3D" id="1.10.510.10">
    <property type="entry name" value="Transferase(Phosphotransferase) domain 1"/>
    <property type="match status" value="1"/>
</dbReference>
<keyword evidence="11" id="KW-1185">Reference proteome</keyword>
<accession>A0A9P4I8T1</accession>
<sequence length="576" mass="64534">MRIEEGRIPRRDDFPQGSPSAKASPVRIASPSPARFSRSASRSRTKTTNDGQEEKLDFEQVRKVSERNRRKKKEALLPAAPAMVTVRGFQTPGSSGGEESDFSRTTTPRLGPKTGDLPSVTSSPALRPTSSQGGISALRQQFGSLNLDTGSFRSTPIRMASGLRSDFSGSDNSSDSDKVDYIPSESYEVNLEHDFISRTLGSNTPTSPASEGTDSRADTLTRKMTAEDFEPIKCLGKGSFGTVLLVRHRATGRLFAQKQLRKATLKVQASQEQAKTERQILESVNRHPFVVKLYYAFQDQEKLYLILQYAEGGELFYHLAMEHIFNEEHAAFYMAELVLALEHLHRTVGVVYRDLKPENILLDSEGHVLLTDFGLSKVAVDEDDTCKSFVGTFEYMAPEVIKGEEYGMAVDWWSLGALGVELMTGNSPFTANNKSKIEENILKKKFVPPYYLSPDAKDLLIRLLRKKPKDRLGSNMPKDLTTIKKHRFFRKIDWKKLQRREVDPPFRPMITDPSLAENFSKEFTDLMLSPTGALMERRFSFENVNVGDEMMTDVNPFGGFSYTASSSLLESGVWAL</sequence>
<evidence type="ECO:0000313" key="11">
    <source>
        <dbReference type="Proteomes" id="UP000799772"/>
    </source>
</evidence>
<evidence type="ECO:0000256" key="6">
    <source>
        <dbReference type="ARBA" id="ARBA00022840"/>
    </source>
</evidence>
<keyword evidence="2" id="KW-0597">Phosphoprotein</keyword>
<dbReference type="Gene3D" id="3.30.200.20">
    <property type="entry name" value="Phosphorylase Kinase, domain 1"/>
    <property type="match status" value="1"/>
</dbReference>
<dbReference type="Pfam" id="PF00069">
    <property type="entry name" value="Pkinase"/>
    <property type="match status" value="1"/>
</dbReference>
<dbReference type="FunFam" id="3.30.200.20:FF:000222">
    <property type="entry name" value="Serine/threonine-protein kinase psk1"/>
    <property type="match status" value="1"/>
</dbReference>
<gene>
    <name evidence="10" type="ORF">NA57DRAFT_66811</name>
</gene>
<reference evidence="10" key="1">
    <citation type="journal article" date="2020" name="Stud. Mycol.">
        <title>101 Dothideomycetes genomes: a test case for predicting lifestyles and emergence of pathogens.</title>
        <authorList>
            <person name="Haridas S."/>
            <person name="Albert R."/>
            <person name="Binder M."/>
            <person name="Bloem J."/>
            <person name="Labutti K."/>
            <person name="Salamov A."/>
            <person name="Andreopoulos B."/>
            <person name="Baker S."/>
            <person name="Barry K."/>
            <person name="Bills G."/>
            <person name="Bluhm B."/>
            <person name="Cannon C."/>
            <person name="Castanera R."/>
            <person name="Culley D."/>
            <person name="Daum C."/>
            <person name="Ezra D."/>
            <person name="Gonzalez J."/>
            <person name="Henrissat B."/>
            <person name="Kuo A."/>
            <person name="Liang C."/>
            <person name="Lipzen A."/>
            <person name="Lutzoni F."/>
            <person name="Magnuson J."/>
            <person name="Mondo S."/>
            <person name="Nolan M."/>
            <person name="Ohm R."/>
            <person name="Pangilinan J."/>
            <person name="Park H.-J."/>
            <person name="Ramirez L."/>
            <person name="Alfaro M."/>
            <person name="Sun H."/>
            <person name="Tritt A."/>
            <person name="Yoshinaga Y."/>
            <person name="Zwiers L.-H."/>
            <person name="Turgeon B."/>
            <person name="Goodwin S."/>
            <person name="Spatafora J."/>
            <person name="Crous P."/>
            <person name="Grigoriev I."/>
        </authorList>
    </citation>
    <scope>NUCLEOTIDE SEQUENCE</scope>
    <source>
        <strain evidence="10">CBS 133067</strain>
    </source>
</reference>
<evidence type="ECO:0000256" key="7">
    <source>
        <dbReference type="SAM" id="MobiDB-lite"/>
    </source>
</evidence>
<dbReference type="SUPFAM" id="SSF56112">
    <property type="entry name" value="Protein kinase-like (PK-like)"/>
    <property type="match status" value="1"/>
</dbReference>
<keyword evidence="5" id="KW-0418">Kinase</keyword>
<dbReference type="Proteomes" id="UP000799772">
    <property type="component" value="Unassembled WGS sequence"/>
</dbReference>
<keyword evidence="1" id="KW-0723">Serine/threonine-protein kinase</keyword>
<feature type="compositionally biased region" description="Polar residues" evidence="7">
    <location>
        <begin position="199"/>
        <end position="212"/>
    </location>
</feature>
<dbReference type="PANTHER" id="PTHR24351">
    <property type="entry name" value="RIBOSOMAL PROTEIN S6 KINASE"/>
    <property type="match status" value="1"/>
</dbReference>
<feature type="region of interest" description="Disordered" evidence="7">
    <location>
        <begin position="198"/>
        <end position="218"/>
    </location>
</feature>
<evidence type="ECO:0000259" key="8">
    <source>
        <dbReference type="PROSITE" id="PS50011"/>
    </source>
</evidence>
<evidence type="ECO:0000256" key="3">
    <source>
        <dbReference type="ARBA" id="ARBA00022679"/>
    </source>
</evidence>
<comment type="caution">
    <text evidence="10">The sequence shown here is derived from an EMBL/GenBank/DDBJ whole genome shotgun (WGS) entry which is preliminary data.</text>
</comment>
<dbReference type="PROSITE" id="PS00108">
    <property type="entry name" value="PROTEIN_KINASE_ST"/>
    <property type="match status" value="1"/>
</dbReference>
<dbReference type="InterPro" id="IPR008271">
    <property type="entry name" value="Ser/Thr_kinase_AS"/>
</dbReference>
<keyword evidence="6" id="KW-0067">ATP-binding</keyword>
<protein>
    <submittedName>
        <fullName evidence="10">Pkinase-domain-containing protein</fullName>
    </submittedName>
</protein>
<proteinExistence type="predicted"/>
<evidence type="ECO:0000256" key="2">
    <source>
        <dbReference type="ARBA" id="ARBA00022553"/>
    </source>
</evidence>
<feature type="domain" description="AGC-kinase C-terminal" evidence="9">
    <location>
        <begin position="490"/>
        <end position="572"/>
    </location>
</feature>
<evidence type="ECO:0000256" key="1">
    <source>
        <dbReference type="ARBA" id="ARBA00022527"/>
    </source>
</evidence>
<dbReference type="InterPro" id="IPR000719">
    <property type="entry name" value="Prot_kinase_dom"/>
</dbReference>
<keyword evidence="3" id="KW-0808">Transferase</keyword>
<dbReference type="EMBL" id="ML978128">
    <property type="protein sequence ID" value="KAF2097130.1"/>
    <property type="molecule type" value="Genomic_DNA"/>
</dbReference>
<dbReference type="FunFam" id="1.10.510.10:FF:000048">
    <property type="entry name" value="Protein kinase C"/>
    <property type="match status" value="1"/>
</dbReference>
<evidence type="ECO:0000259" key="9">
    <source>
        <dbReference type="PROSITE" id="PS51285"/>
    </source>
</evidence>
<dbReference type="InterPro" id="IPR011009">
    <property type="entry name" value="Kinase-like_dom_sf"/>
</dbReference>
<dbReference type="GO" id="GO:0005524">
    <property type="term" value="F:ATP binding"/>
    <property type="evidence" value="ECO:0007669"/>
    <property type="project" value="UniProtKB-KW"/>
</dbReference>
<dbReference type="SMART" id="SM00133">
    <property type="entry name" value="S_TK_X"/>
    <property type="match status" value="1"/>
</dbReference>
<feature type="compositionally biased region" description="Basic and acidic residues" evidence="7">
    <location>
        <begin position="52"/>
        <end position="67"/>
    </location>
</feature>
<dbReference type="OrthoDB" id="63267at2759"/>
<keyword evidence="4" id="KW-0547">Nucleotide-binding</keyword>
<feature type="compositionally biased region" description="Polar residues" evidence="7">
    <location>
        <begin position="119"/>
        <end position="132"/>
    </location>
</feature>
<dbReference type="PROSITE" id="PS50011">
    <property type="entry name" value="PROTEIN_KINASE_DOM"/>
    <property type="match status" value="1"/>
</dbReference>
<dbReference type="SMART" id="SM00220">
    <property type="entry name" value="S_TKc"/>
    <property type="match status" value="1"/>
</dbReference>
<dbReference type="InterPro" id="IPR045270">
    <property type="entry name" value="STKc_AGC"/>
</dbReference>
<dbReference type="InterPro" id="IPR000961">
    <property type="entry name" value="AGC-kinase_C"/>
</dbReference>
<evidence type="ECO:0000256" key="5">
    <source>
        <dbReference type="ARBA" id="ARBA00022777"/>
    </source>
</evidence>
<feature type="compositionally biased region" description="Basic and acidic residues" evidence="7">
    <location>
        <begin position="1"/>
        <end position="14"/>
    </location>
</feature>
<dbReference type="AlphaFoldDB" id="A0A9P4I8T1"/>
<feature type="compositionally biased region" description="Low complexity" evidence="7">
    <location>
        <begin position="29"/>
        <end position="42"/>
    </location>
</feature>